<evidence type="ECO:0000313" key="2">
    <source>
        <dbReference type="Proteomes" id="UP000203816"/>
    </source>
</evidence>
<name>A0A192YCE2_9CAUD</name>
<gene>
    <name evidence="1" type="ORF">MP1_gp0099</name>
</gene>
<organism evidence="1 2">
    <name type="scientific">Morganella phage vB_MmoM_MP1</name>
    <dbReference type="NCBI Taxonomy" id="1852628"/>
    <lineage>
        <taxon>Viruses</taxon>
        <taxon>Duplodnaviria</taxon>
        <taxon>Heunggongvirae</taxon>
        <taxon>Uroviricota</taxon>
        <taxon>Caudoviricetes</taxon>
        <taxon>Pantevenvirales</taxon>
        <taxon>Straboviridae</taxon>
        <taxon>Gualtarvirus</taxon>
        <taxon>Gualtarvirus mp1</taxon>
    </lineage>
</organism>
<sequence>MNLYAENMKYIQNHMDEKAEYHKEFEYHSDRLLYEFRFVNLNYGRQTGKSRGIAEFMAHEKIKNPKRDIILASYRAAMWDDIKRNYRNHCFEYGLVPTKIQCLPVLVVIQQNELLIMVHGGINLEE</sequence>
<proteinExistence type="predicted"/>
<dbReference type="Proteomes" id="UP000203816">
    <property type="component" value="Segment"/>
</dbReference>
<protein>
    <submittedName>
        <fullName evidence="1">Uncharacterized protein</fullName>
    </submittedName>
</protein>
<reference evidence="1 2" key="1">
    <citation type="submission" date="2016-04" db="EMBL/GenBank/DDBJ databases">
        <title>Comparative genomics of Morganella phages MP1 and MP2 define new clades among the T4 and T7-like Viruses.</title>
        <authorList>
            <person name="Pinto G."/>
            <person name="Oliveira A."/>
            <person name="Malgorzata L."/>
            <person name="Kropinski A."/>
            <person name="Azeredo J."/>
        </authorList>
    </citation>
    <scope>NUCLEOTIDE SEQUENCE [LARGE SCALE GENOMIC DNA]</scope>
</reference>
<dbReference type="GeneID" id="29059352"/>
<accession>A0A192YCE2</accession>
<keyword evidence="2" id="KW-1185">Reference proteome</keyword>
<dbReference type="EMBL" id="KX078569">
    <property type="protein sequence ID" value="ANM46541.1"/>
    <property type="molecule type" value="Genomic_DNA"/>
</dbReference>
<evidence type="ECO:0000313" key="1">
    <source>
        <dbReference type="EMBL" id="ANM46541.1"/>
    </source>
</evidence>
<dbReference type="RefSeq" id="YP_009279957.1">
    <property type="nucleotide sequence ID" value="NC_031020.1"/>
</dbReference>
<dbReference type="KEGG" id="vg:29059352"/>